<reference evidence="3 4" key="1">
    <citation type="submission" date="2018-04" db="EMBL/GenBank/DDBJ databases">
        <title>Genomic Encyclopedia of Archaeal and Bacterial Type Strains, Phase II (KMG-II): from individual species to whole genera.</title>
        <authorList>
            <person name="Goeker M."/>
        </authorList>
    </citation>
    <scope>NUCLEOTIDE SEQUENCE [LARGE SCALE GENOMIC DNA]</scope>
    <source>
        <strain evidence="3 4">DSM 45169</strain>
    </source>
</reference>
<dbReference type="EMBL" id="PZZP01000001">
    <property type="protein sequence ID" value="PTM59791.1"/>
    <property type="molecule type" value="Genomic_DNA"/>
</dbReference>
<dbReference type="Gene3D" id="2.120.10.30">
    <property type="entry name" value="TolB, C-terminal domain"/>
    <property type="match status" value="2"/>
</dbReference>
<feature type="chain" id="PRO_5038442523" evidence="2">
    <location>
        <begin position="20"/>
        <end position="333"/>
    </location>
</feature>
<dbReference type="AlphaFoldDB" id="A0A2T4ZD22"/>
<dbReference type="InterPro" id="IPR011659">
    <property type="entry name" value="WD40"/>
</dbReference>
<organism evidence="3 4">
    <name type="scientific">Desmospora activa DSM 45169</name>
    <dbReference type="NCBI Taxonomy" id="1121389"/>
    <lineage>
        <taxon>Bacteria</taxon>
        <taxon>Bacillati</taxon>
        <taxon>Bacillota</taxon>
        <taxon>Bacilli</taxon>
        <taxon>Bacillales</taxon>
        <taxon>Thermoactinomycetaceae</taxon>
        <taxon>Desmospora</taxon>
    </lineage>
</organism>
<protein>
    <submittedName>
        <fullName evidence="3">TolB protein</fullName>
    </submittedName>
</protein>
<keyword evidence="2" id="KW-0732">Signal</keyword>
<dbReference type="PROSITE" id="PS51257">
    <property type="entry name" value="PROKAR_LIPOPROTEIN"/>
    <property type="match status" value="1"/>
</dbReference>
<comment type="similarity">
    <text evidence="1">Belongs to the TolB family.</text>
</comment>
<feature type="signal peptide" evidence="2">
    <location>
        <begin position="1"/>
        <end position="19"/>
    </location>
</feature>
<dbReference type="RefSeq" id="WP_170105427.1">
    <property type="nucleotide sequence ID" value="NZ_PZZP01000001.1"/>
</dbReference>
<dbReference type="SUPFAM" id="SSF69304">
    <property type="entry name" value="Tricorn protease N-terminal domain"/>
    <property type="match status" value="1"/>
</dbReference>
<evidence type="ECO:0000313" key="3">
    <source>
        <dbReference type="EMBL" id="PTM59791.1"/>
    </source>
</evidence>
<sequence>MKKRFLSLLLLLPAIFATGCTSFISSILSDDTTEYLPDGLQEIVDISPDDSTLLFSYKINDIASIYTADVDGKNIKQLTKPKKGEAHLYPRYSPDGKKILFISSSDEQRRSPLMIMDHDGSNIKQLTDDDEMIQEAIFSPNGNRIYFIKATEYAELPLLAGLYGPINLNIFSMNTDGTGEKQLTDFQKGELYNLIVSEDESQIKFIKKDDDEPYSNQLYTIEMNQPKDINKINLSKEFIVNVDISSMDDSIAIAAVAKEIFSDSEIFLVDPETNETVQITSLQSDTSHPRFFHKKKKLLFMEIIQSDPDKYPPQHQLWSIDLQSRKLDKVKLF</sequence>
<dbReference type="PANTHER" id="PTHR36842">
    <property type="entry name" value="PROTEIN TOLB HOMOLOG"/>
    <property type="match status" value="1"/>
</dbReference>
<evidence type="ECO:0000256" key="1">
    <source>
        <dbReference type="ARBA" id="ARBA00009820"/>
    </source>
</evidence>
<comment type="caution">
    <text evidence="3">The sequence shown here is derived from an EMBL/GenBank/DDBJ whole genome shotgun (WGS) entry which is preliminary data.</text>
</comment>
<name>A0A2T4ZD22_9BACL</name>
<dbReference type="Pfam" id="PF07676">
    <property type="entry name" value="PD40"/>
    <property type="match status" value="2"/>
</dbReference>
<proteinExistence type="inferred from homology"/>
<evidence type="ECO:0000256" key="2">
    <source>
        <dbReference type="SAM" id="SignalP"/>
    </source>
</evidence>
<accession>A0A2T4ZD22</accession>
<dbReference type="PANTHER" id="PTHR36842:SF1">
    <property type="entry name" value="PROTEIN TOLB"/>
    <property type="match status" value="1"/>
</dbReference>
<dbReference type="Proteomes" id="UP000241639">
    <property type="component" value="Unassembled WGS sequence"/>
</dbReference>
<dbReference type="InterPro" id="IPR011042">
    <property type="entry name" value="6-blade_b-propeller_TolB-like"/>
</dbReference>
<gene>
    <name evidence="3" type="ORF">C8J48_2423</name>
</gene>
<evidence type="ECO:0000313" key="4">
    <source>
        <dbReference type="Proteomes" id="UP000241639"/>
    </source>
</evidence>
<keyword evidence="4" id="KW-1185">Reference proteome</keyword>